<reference evidence="1 3" key="2">
    <citation type="journal article" date="2014" name="BMC Genomics">
        <title>An improved genome release (version Mt4.0) for the model legume Medicago truncatula.</title>
        <authorList>
            <person name="Tang H."/>
            <person name="Krishnakumar V."/>
            <person name="Bidwell S."/>
            <person name="Rosen B."/>
            <person name="Chan A."/>
            <person name="Zhou S."/>
            <person name="Gentzbittel L."/>
            <person name="Childs K.L."/>
            <person name="Yandell M."/>
            <person name="Gundlach H."/>
            <person name="Mayer K.F."/>
            <person name="Schwartz D.C."/>
            <person name="Town C.D."/>
        </authorList>
    </citation>
    <scope>GENOME REANNOTATION</scope>
    <source>
        <strain evidence="2 3">cv. Jemalong A17</strain>
    </source>
</reference>
<name>G7IL05_MEDTR</name>
<reference evidence="2" key="3">
    <citation type="submission" date="2015-04" db="UniProtKB">
        <authorList>
            <consortium name="EnsemblPlants"/>
        </authorList>
    </citation>
    <scope>IDENTIFICATION</scope>
    <source>
        <strain evidence="2">cv. Jemalong A17</strain>
    </source>
</reference>
<keyword evidence="3" id="KW-1185">Reference proteome</keyword>
<organism evidence="1 3">
    <name type="scientific">Medicago truncatula</name>
    <name type="common">Barrel medic</name>
    <name type="synonym">Medicago tribuloides</name>
    <dbReference type="NCBI Taxonomy" id="3880"/>
    <lineage>
        <taxon>Eukaryota</taxon>
        <taxon>Viridiplantae</taxon>
        <taxon>Streptophyta</taxon>
        <taxon>Embryophyta</taxon>
        <taxon>Tracheophyta</taxon>
        <taxon>Spermatophyta</taxon>
        <taxon>Magnoliopsida</taxon>
        <taxon>eudicotyledons</taxon>
        <taxon>Gunneridae</taxon>
        <taxon>Pentapetalae</taxon>
        <taxon>rosids</taxon>
        <taxon>fabids</taxon>
        <taxon>Fabales</taxon>
        <taxon>Fabaceae</taxon>
        <taxon>Papilionoideae</taxon>
        <taxon>50 kb inversion clade</taxon>
        <taxon>NPAAA clade</taxon>
        <taxon>Hologalegina</taxon>
        <taxon>IRL clade</taxon>
        <taxon>Trifolieae</taxon>
        <taxon>Medicago</taxon>
    </lineage>
</organism>
<evidence type="ECO:0000313" key="3">
    <source>
        <dbReference type="Proteomes" id="UP000002051"/>
    </source>
</evidence>
<reference evidence="1 3" key="1">
    <citation type="journal article" date="2011" name="Nature">
        <title>The Medicago genome provides insight into the evolution of rhizobial symbioses.</title>
        <authorList>
            <person name="Young N.D."/>
            <person name="Debelle F."/>
            <person name="Oldroyd G.E."/>
            <person name="Geurts R."/>
            <person name="Cannon S.B."/>
            <person name="Udvardi M.K."/>
            <person name="Benedito V.A."/>
            <person name="Mayer K.F."/>
            <person name="Gouzy J."/>
            <person name="Schoof H."/>
            <person name="Van de Peer Y."/>
            <person name="Proost S."/>
            <person name="Cook D.R."/>
            <person name="Meyers B.C."/>
            <person name="Spannagl M."/>
            <person name="Cheung F."/>
            <person name="De Mita S."/>
            <person name="Krishnakumar V."/>
            <person name="Gundlach H."/>
            <person name="Zhou S."/>
            <person name="Mudge J."/>
            <person name="Bharti A.K."/>
            <person name="Murray J.D."/>
            <person name="Naoumkina M.A."/>
            <person name="Rosen B."/>
            <person name="Silverstein K.A."/>
            <person name="Tang H."/>
            <person name="Rombauts S."/>
            <person name="Zhao P.X."/>
            <person name="Zhou P."/>
            <person name="Barbe V."/>
            <person name="Bardou P."/>
            <person name="Bechner M."/>
            <person name="Bellec A."/>
            <person name="Berger A."/>
            <person name="Berges H."/>
            <person name="Bidwell S."/>
            <person name="Bisseling T."/>
            <person name="Choisne N."/>
            <person name="Couloux A."/>
            <person name="Denny R."/>
            <person name="Deshpande S."/>
            <person name="Dai X."/>
            <person name="Doyle J.J."/>
            <person name="Dudez A.M."/>
            <person name="Farmer A.D."/>
            <person name="Fouteau S."/>
            <person name="Franken C."/>
            <person name="Gibelin C."/>
            <person name="Gish J."/>
            <person name="Goldstein S."/>
            <person name="Gonzalez A.J."/>
            <person name="Green P.J."/>
            <person name="Hallab A."/>
            <person name="Hartog M."/>
            <person name="Hua A."/>
            <person name="Humphray S.J."/>
            <person name="Jeong D.H."/>
            <person name="Jing Y."/>
            <person name="Jocker A."/>
            <person name="Kenton S.M."/>
            <person name="Kim D.J."/>
            <person name="Klee K."/>
            <person name="Lai H."/>
            <person name="Lang C."/>
            <person name="Lin S."/>
            <person name="Macmil S.L."/>
            <person name="Magdelenat G."/>
            <person name="Matthews L."/>
            <person name="McCorrison J."/>
            <person name="Monaghan E.L."/>
            <person name="Mun J.H."/>
            <person name="Najar F.Z."/>
            <person name="Nicholson C."/>
            <person name="Noirot C."/>
            <person name="O'Bleness M."/>
            <person name="Paule C.R."/>
            <person name="Poulain J."/>
            <person name="Prion F."/>
            <person name="Qin B."/>
            <person name="Qu C."/>
            <person name="Retzel E.F."/>
            <person name="Riddle C."/>
            <person name="Sallet E."/>
            <person name="Samain S."/>
            <person name="Samson N."/>
            <person name="Sanders I."/>
            <person name="Saurat O."/>
            <person name="Scarpelli C."/>
            <person name="Schiex T."/>
            <person name="Segurens B."/>
            <person name="Severin A.J."/>
            <person name="Sherrier D.J."/>
            <person name="Shi R."/>
            <person name="Sims S."/>
            <person name="Singer S.R."/>
            <person name="Sinharoy S."/>
            <person name="Sterck L."/>
            <person name="Viollet A."/>
            <person name="Wang B.B."/>
            <person name="Wang K."/>
            <person name="Wang M."/>
            <person name="Wang X."/>
            <person name="Warfsmann J."/>
            <person name="Weissenbach J."/>
            <person name="White D.D."/>
            <person name="White J.D."/>
            <person name="Wiley G.B."/>
            <person name="Wincker P."/>
            <person name="Xing Y."/>
            <person name="Yang L."/>
            <person name="Yao Z."/>
            <person name="Ying F."/>
            <person name="Zhai J."/>
            <person name="Zhou L."/>
            <person name="Zuber A."/>
            <person name="Denarie J."/>
            <person name="Dixon R.A."/>
            <person name="May G.D."/>
            <person name="Schwartz D.C."/>
            <person name="Rogers J."/>
            <person name="Quetier F."/>
            <person name="Town C.D."/>
            <person name="Roe B.A."/>
        </authorList>
    </citation>
    <scope>NUCLEOTIDE SEQUENCE [LARGE SCALE GENOMIC DNA]</scope>
    <source>
        <strain evidence="1">A17</strain>
        <strain evidence="2 3">cv. Jemalong A17</strain>
    </source>
</reference>
<protein>
    <submittedName>
        <fullName evidence="1 2">Uncharacterized protein</fullName>
    </submittedName>
</protein>
<dbReference type="PaxDb" id="3880-AES64890"/>
<dbReference type="EMBL" id="CM001218">
    <property type="protein sequence ID" value="AES64890.1"/>
    <property type="molecule type" value="Genomic_DNA"/>
</dbReference>
<evidence type="ECO:0000313" key="1">
    <source>
        <dbReference type="EMBL" id="AES64890.1"/>
    </source>
</evidence>
<gene>
    <name evidence="1" type="ordered locus">MTR_2g032780</name>
</gene>
<dbReference type="Proteomes" id="UP000002051">
    <property type="component" value="Chromosome 2"/>
</dbReference>
<dbReference type="AlphaFoldDB" id="G7IL05"/>
<evidence type="ECO:0000313" key="2">
    <source>
        <dbReference type="EnsemblPlants" id="AES64890"/>
    </source>
</evidence>
<dbReference type="EnsemblPlants" id="AES64890">
    <property type="protein sequence ID" value="AES64890"/>
    <property type="gene ID" value="MTR_2g032780"/>
</dbReference>
<dbReference type="HOGENOM" id="CLU_2389490_0_0_1"/>
<proteinExistence type="predicted"/>
<sequence length="94" mass="11025">MEMDDEDCMNVNDLVNNVRQNLVASRDNQDHSFKTRLGPAGWTGRTGNRWYGRFEWQVGSVMLSDRCEPARIGKNRLLGRFTEPDRVYKYLKNK</sequence>
<accession>G7IL05</accession>